<keyword evidence="4 6" id="KW-1133">Transmembrane helix</keyword>
<dbReference type="PANTHER" id="PTHR43124">
    <property type="entry name" value="PURINE EFFLUX PUMP PBUE"/>
    <property type="match status" value="1"/>
</dbReference>
<dbReference type="PANTHER" id="PTHR43124:SF3">
    <property type="entry name" value="CHLORAMPHENICOL EFFLUX PUMP RV0191"/>
    <property type="match status" value="1"/>
</dbReference>
<dbReference type="InterPro" id="IPR050189">
    <property type="entry name" value="MFS_Efflux_Transporters"/>
</dbReference>
<evidence type="ECO:0000256" key="4">
    <source>
        <dbReference type="ARBA" id="ARBA00022989"/>
    </source>
</evidence>
<feature type="transmembrane region" description="Helical" evidence="6">
    <location>
        <begin position="87"/>
        <end position="108"/>
    </location>
</feature>
<dbReference type="CDD" id="cd17474">
    <property type="entry name" value="MFS_YfmO_like"/>
    <property type="match status" value="1"/>
</dbReference>
<keyword evidence="3 6" id="KW-0812">Transmembrane</keyword>
<dbReference type="GO" id="GO:0022857">
    <property type="term" value="F:transmembrane transporter activity"/>
    <property type="evidence" value="ECO:0007669"/>
    <property type="project" value="InterPro"/>
</dbReference>
<comment type="subcellular location">
    <subcellularLocation>
        <location evidence="1">Cell membrane</location>
        <topology evidence="1">Multi-pass membrane protein</topology>
    </subcellularLocation>
</comment>
<feature type="transmembrane region" description="Helical" evidence="6">
    <location>
        <begin position="257"/>
        <end position="278"/>
    </location>
</feature>
<feature type="transmembrane region" description="Helical" evidence="6">
    <location>
        <begin position="114"/>
        <end position="136"/>
    </location>
</feature>
<dbReference type="InterPro" id="IPR011701">
    <property type="entry name" value="MFS"/>
</dbReference>
<evidence type="ECO:0000256" key="2">
    <source>
        <dbReference type="ARBA" id="ARBA00022475"/>
    </source>
</evidence>
<name>A0AAP5I9W4_9CYAN</name>
<dbReference type="RefSeq" id="WP_208339239.1">
    <property type="nucleotide sequence ID" value="NZ_CAWQFN010000502.1"/>
</dbReference>
<feature type="transmembrane region" description="Helical" evidence="6">
    <location>
        <begin position="21"/>
        <end position="45"/>
    </location>
</feature>
<gene>
    <name evidence="8" type="ORF">G7B40_017855</name>
</gene>
<dbReference type="SUPFAM" id="SSF103473">
    <property type="entry name" value="MFS general substrate transporter"/>
    <property type="match status" value="1"/>
</dbReference>
<dbReference type="Gene3D" id="1.20.1250.20">
    <property type="entry name" value="MFS general substrate transporter like domains"/>
    <property type="match status" value="1"/>
</dbReference>
<evidence type="ECO:0000313" key="9">
    <source>
        <dbReference type="Proteomes" id="UP000667802"/>
    </source>
</evidence>
<sequence length="408" mass="43746">MSSLVKRTNLTKEKSIHIDGNLFIIVCISLISILGVTSISPVMPIIAKGLNVPPQQIGLIMAVFLIPTTAGAFMFGALADSVGIKKILIPSLLLFGAGGILCTFSQDFRSLLEWRFLTGIGAASLDTLELTIISSLYSGKMLTAAMGLNAAAIGIAATIYPVIGGVLGGLSWRYPFLLSILAFPLALLICIKLKLSKKQKNAQTVNFKGYLKNIWESINDVQVFVLLFTVFVLFVVEFATCYAYIPIYAGTYLNASGAEIGIIICCFPLAMAFTASQLGLLTRWISEKRLIVFGCILCALSVVLVPVIHSPWLLTVPCVIFGISQALAFPPLQAILAETAPEGYRAGFMALNVTVQSLGRSVGPLFAGITFGFWGIQGVFYTSTALVIITTVVFSLLVAQRVPKCSHS</sequence>
<dbReference type="Proteomes" id="UP000667802">
    <property type="component" value="Unassembled WGS sequence"/>
</dbReference>
<feature type="transmembrane region" description="Helical" evidence="6">
    <location>
        <begin position="148"/>
        <end position="168"/>
    </location>
</feature>
<evidence type="ECO:0000256" key="3">
    <source>
        <dbReference type="ARBA" id="ARBA00022692"/>
    </source>
</evidence>
<feature type="domain" description="Major facilitator superfamily (MFS) profile" evidence="7">
    <location>
        <begin position="21"/>
        <end position="402"/>
    </location>
</feature>
<feature type="transmembrane region" description="Helical" evidence="6">
    <location>
        <begin position="57"/>
        <end position="75"/>
    </location>
</feature>
<evidence type="ECO:0000256" key="6">
    <source>
        <dbReference type="SAM" id="Phobius"/>
    </source>
</evidence>
<feature type="transmembrane region" description="Helical" evidence="6">
    <location>
        <begin position="223"/>
        <end position="245"/>
    </location>
</feature>
<organism evidence="8 9">
    <name type="scientific">Aetokthonos hydrillicola Thurmond2011</name>
    <dbReference type="NCBI Taxonomy" id="2712845"/>
    <lineage>
        <taxon>Bacteria</taxon>
        <taxon>Bacillati</taxon>
        <taxon>Cyanobacteriota</taxon>
        <taxon>Cyanophyceae</taxon>
        <taxon>Nostocales</taxon>
        <taxon>Hapalosiphonaceae</taxon>
        <taxon>Aetokthonos</taxon>
    </lineage>
</organism>
<accession>A0AAP5I9W4</accession>
<evidence type="ECO:0000259" key="7">
    <source>
        <dbReference type="PROSITE" id="PS50850"/>
    </source>
</evidence>
<dbReference type="InterPro" id="IPR036259">
    <property type="entry name" value="MFS_trans_sf"/>
</dbReference>
<evidence type="ECO:0000256" key="5">
    <source>
        <dbReference type="ARBA" id="ARBA00023136"/>
    </source>
</evidence>
<dbReference type="PRINTS" id="PR01035">
    <property type="entry name" value="TCRTETA"/>
</dbReference>
<feature type="transmembrane region" description="Helical" evidence="6">
    <location>
        <begin position="174"/>
        <end position="191"/>
    </location>
</feature>
<dbReference type="GO" id="GO:0005886">
    <property type="term" value="C:plasma membrane"/>
    <property type="evidence" value="ECO:0007669"/>
    <property type="project" value="UniProtKB-SubCell"/>
</dbReference>
<keyword evidence="5 6" id="KW-0472">Membrane</keyword>
<keyword evidence="2" id="KW-1003">Cell membrane</keyword>
<evidence type="ECO:0000256" key="1">
    <source>
        <dbReference type="ARBA" id="ARBA00004651"/>
    </source>
</evidence>
<proteinExistence type="predicted"/>
<feature type="transmembrane region" description="Helical" evidence="6">
    <location>
        <begin position="290"/>
        <end position="308"/>
    </location>
</feature>
<dbReference type="Pfam" id="PF07690">
    <property type="entry name" value="MFS_1"/>
    <property type="match status" value="1"/>
</dbReference>
<dbReference type="AlphaFoldDB" id="A0AAP5I9W4"/>
<feature type="transmembrane region" description="Helical" evidence="6">
    <location>
        <begin position="380"/>
        <end position="399"/>
    </location>
</feature>
<evidence type="ECO:0000313" key="8">
    <source>
        <dbReference type="EMBL" id="MDR9896409.1"/>
    </source>
</evidence>
<dbReference type="PROSITE" id="PS50850">
    <property type="entry name" value="MFS"/>
    <property type="match status" value="1"/>
</dbReference>
<protein>
    <submittedName>
        <fullName evidence="8">MFS transporter</fullName>
    </submittedName>
</protein>
<dbReference type="InterPro" id="IPR001958">
    <property type="entry name" value="Tet-R_TetA/multi-R_MdtG-like"/>
</dbReference>
<reference evidence="9" key="1">
    <citation type="journal article" date="2021" name="Science">
        <title>Hunting the eagle killer: A cyanobacterial neurotoxin causes vacuolar myelinopathy.</title>
        <authorList>
            <person name="Breinlinger S."/>
            <person name="Phillips T.J."/>
            <person name="Haram B.N."/>
            <person name="Mares J."/>
            <person name="Martinez Yerena J.A."/>
            <person name="Hrouzek P."/>
            <person name="Sobotka R."/>
            <person name="Henderson W.M."/>
            <person name="Schmieder P."/>
            <person name="Williams S.M."/>
            <person name="Lauderdale J.D."/>
            <person name="Wilde H.D."/>
            <person name="Gerrin W."/>
            <person name="Kust A."/>
            <person name="Washington J.W."/>
            <person name="Wagner C."/>
            <person name="Geier B."/>
            <person name="Liebeke M."/>
            <person name="Enke H."/>
            <person name="Niedermeyer T.H.J."/>
            <person name="Wilde S.B."/>
        </authorList>
    </citation>
    <scope>NUCLEOTIDE SEQUENCE [LARGE SCALE GENOMIC DNA]</scope>
    <source>
        <strain evidence="9">Thurmond2011</strain>
    </source>
</reference>
<dbReference type="InterPro" id="IPR020846">
    <property type="entry name" value="MFS_dom"/>
</dbReference>
<comment type="caution">
    <text evidence="8">The sequence shown here is derived from an EMBL/GenBank/DDBJ whole genome shotgun (WGS) entry which is preliminary data.</text>
</comment>
<dbReference type="EMBL" id="JAALHA020000008">
    <property type="protein sequence ID" value="MDR9896409.1"/>
    <property type="molecule type" value="Genomic_DNA"/>
</dbReference>
<keyword evidence="9" id="KW-1185">Reference proteome</keyword>